<keyword evidence="1" id="KW-0812">Transmembrane</keyword>
<keyword evidence="1" id="KW-0472">Membrane</keyword>
<name>A0A423XU06_9ENTR</name>
<dbReference type="EMBL" id="PQJL01000016">
    <property type="protein sequence ID" value="ROW60014.1"/>
    <property type="molecule type" value="Genomic_DNA"/>
</dbReference>
<gene>
    <name evidence="2" type="ORF">C3E80_16690</name>
</gene>
<reference evidence="2 3" key="1">
    <citation type="journal article" date="2018" name="Front. Microbiol.">
        <title>An Investigation of an Acute Gastroenteritis Outbreak: Cronobacter sakazakii, a Potential Cause of Food-Borne Illness.</title>
        <authorList>
            <person name="Yong W."/>
            <person name="Guo B."/>
            <person name="Shi X."/>
            <person name="Cheng T."/>
            <person name="Chen M."/>
            <person name="Jiang X."/>
            <person name="Ye Y."/>
            <person name="Wang J."/>
            <person name="Xie G."/>
            <person name="Ding J."/>
        </authorList>
    </citation>
    <scope>NUCLEOTIDE SEQUENCE [LARGE SCALE GENOMIC DNA]</scope>
    <source>
        <strain evidence="2 3">S1</strain>
    </source>
</reference>
<feature type="transmembrane region" description="Helical" evidence="1">
    <location>
        <begin position="7"/>
        <end position="26"/>
    </location>
</feature>
<evidence type="ECO:0000313" key="2">
    <source>
        <dbReference type="EMBL" id="ROW60014.1"/>
    </source>
</evidence>
<dbReference type="Proteomes" id="UP000285793">
    <property type="component" value="Unassembled WGS sequence"/>
</dbReference>
<dbReference type="AlphaFoldDB" id="A0A423XU06"/>
<evidence type="ECO:0000256" key="1">
    <source>
        <dbReference type="SAM" id="Phobius"/>
    </source>
</evidence>
<accession>A0A423XU06</accession>
<protein>
    <submittedName>
        <fullName evidence="2">Uncharacterized protein</fullName>
    </submittedName>
</protein>
<proteinExistence type="predicted"/>
<organism evidence="2 3">
    <name type="scientific">Cronobacter malonaticus</name>
    <dbReference type="NCBI Taxonomy" id="413503"/>
    <lineage>
        <taxon>Bacteria</taxon>
        <taxon>Pseudomonadati</taxon>
        <taxon>Pseudomonadota</taxon>
        <taxon>Gammaproteobacteria</taxon>
        <taxon>Enterobacterales</taxon>
        <taxon>Enterobacteriaceae</taxon>
        <taxon>Cronobacter</taxon>
    </lineage>
</organism>
<dbReference type="RefSeq" id="WP_015386657.1">
    <property type="nucleotide sequence ID" value="NZ_CP158579.1"/>
</dbReference>
<keyword evidence="1" id="KW-1133">Transmembrane helix</keyword>
<evidence type="ECO:0000313" key="3">
    <source>
        <dbReference type="Proteomes" id="UP000285793"/>
    </source>
</evidence>
<sequence length="116" mass="13031">MKVIGKFVIYVLLFMLTGLLSWRAGWNAHSDYVNAMAARKKAKAEDMIRSSEIKAARTSHEGKIVYHVINRDVIKYVQSPNRTVCKFDNDAVQLRQRAIDAANSLSGFDGAPMQSK</sequence>
<comment type="caution">
    <text evidence="2">The sequence shown here is derived from an EMBL/GenBank/DDBJ whole genome shotgun (WGS) entry which is preliminary data.</text>
</comment>